<dbReference type="InterPro" id="IPR036812">
    <property type="entry name" value="NAD(P)_OxRdtase_dom_sf"/>
</dbReference>
<proteinExistence type="predicted"/>
<evidence type="ECO:0000313" key="3">
    <source>
        <dbReference type="EMBL" id="KAK4060483.1"/>
    </source>
</evidence>
<dbReference type="PANTHER" id="PTHR11732">
    <property type="entry name" value="ALDO/KETO REDUCTASE"/>
    <property type="match status" value="1"/>
</dbReference>
<protein>
    <recommendedName>
        <fullName evidence="2">NADP-dependent oxidoreductase domain-containing protein</fullName>
    </recommendedName>
</protein>
<dbReference type="InterPro" id="IPR020471">
    <property type="entry name" value="AKR"/>
</dbReference>
<accession>A0AAE1I6L7</accession>
<dbReference type="Proteomes" id="UP001273209">
    <property type="component" value="Unassembled WGS sequence"/>
</dbReference>
<dbReference type="GeneID" id="87914764"/>
<keyword evidence="1" id="KW-0560">Oxidoreductase</keyword>
<gene>
    <name evidence="3" type="ORF">Triagg1_10753</name>
</gene>
<name>A0AAE1I6L7_9HYPO</name>
<keyword evidence="4" id="KW-1185">Reference proteome</keyword>
<dbReference type="Gene3D" id="3.20.20.100">
    <property type="entry name" value="NADP-dependent oxidoreductase domain"/>
    <property type="match status" value="1"/>
</dbReference>
<dbReference type="RefSeq" id="XP_062750296.1">
    <property type="nucleotide sequence ID" value="XM_062894859.1"/>
</dbReference>
<dbReference type="PRINTS" id="PR00069">
    <property type="entry name" value="ALDKETRDTASE"/>
</dbReference>
<reference evidence="3" key="1">
    <citation type="submission" date="2023-11" db="EMBL/GenBank/DDBJ databases">
        <title>The genome sequences of three competitors of mushroom-forming fungi.</title>
        <authorList>
            <person name="Beijen E."/>
            <person name="Ohm R.A."/>
        </authorList>
    </citation>
    <scope>NUCLEOTIDE SEQUENCE</scope>
    <source>
        <strain evidence="3">CBS 100526</strain>
    </source>
</reference>
<evidence type="ECO:0000259" key="2">
    <source>
        <dbReference type="Pfam" id="PF00248"/>
    </source>
</evidence>
<feature type="domain" description="NADP-dependent oxidoreductase" evidence="2">
    <location>
        <begin position="2"/>
        <end position="215"/>
    </location>
</feature>
<comment type="caution">
    <text evidence="3">The sequence shown here is derived from an EMBL/GenBank/DDBJ whole genome shotgun (WGS) entry which is preliminary data.</text>
</comment>
<dbReference type="EMBL" id="JAWRVG010000084">
    <property type="protein sequence ID" value="KAK4060483.1"/>
    <property type="molecule type" value="Genomic_DNA"/>
</dbReference>
<dbReference type="SUPFAM" id="SSF51430">
    <property type="entry name" value="NAD(P)-linked oxidoreductase"/>
    <property type="match status" value="1"/>
</dbReference>
<dbReference type="Pfam" id="PF00248">
    <property type="entry name" value="Aldo_ket_red"/>
    <property type="match status" value="1"/>
</dbReference>
<sequence>MGYRVIDTASSKRFHREKEDGNAISRFLANNENIACREALFVVSKFATPSDHEKPLPYEVADDIPSRILRSVLCSANNLHIDVIDAYFLHTPLRTHTDTLTAWRALERLVKQGGVRYLGISNVSYVQLKQLYNAAEIKPTFVQNWFRKESQYDGKVMAFCRDNDIVYQIFGLFDKANEELLQSEPVQRRAQEKSLSLHQALLQMLVGGAAHHGLRLGFLDGSTNLQHMRDNLSAVRQKLDDLEIQDLEMFWQLIGWSKSY</sequence>
<evidence type="ECO:0000256" key="1">
    <source>
        <dbReference type="ARBA" id="ARBA00023002"/>
    </source>
</evidence>
<dbReference type="GO" id="GO:0016491">
    <property type="term" value="F:oxidoreductase activity"/>
    <property type="evidence" value="ECO:0007669"/>
    <property type="project" value="UniProtKB-KW"/>
</dbReference>
<dbReference type="AlphaFoldDB" id="A0AAE1I6L7"/>
<dbReference type="InterPro" id="IPR023210">
    <property type="entry name" value="NADP_OxRdtase_dom"/>
</dbReference>
<evidence type="ECO:0000313" key="4">
    <source>
        <dbReference type="Proteomes" id="UP001273209"/>
    </source>
</evidence>
<organism evidence="3 4">
    <name type="scientific">Trichoderma aggressivum f. europaeum</name>
    <dbReference type="NCBI Taxonomy" id="173218"/>
    <lineage>
        <taxon>Eukaryota</taxon>
        <taxon>Fungi</taxon>
        <taxon>Dikarya</taxon>
        <taxon>Ascomycota</taxon>
        <taxon>Pezizomycotina</taxon>
        <taxon>Sordariomycetes</taxon>
        <taxon>Hypocreomycetidae</taxon>
        <taxon>Hypocreales</taxon>
        <taxon>Hypocreaceae</taxon>
        <taxon>Trichoderma</taxon>
    </lineage>
</organism>